<comment type="subcellular location">
    <subcellularLocation>
        <location evidence="1">Cell membrane</location>
        <topology evidence="1">Single-pass membrane protein</topology>
    </subcellularLocation>
    <subcellularLocation>
        <location evidence="2">Endoplasmic reticulum membrane</location>
        <topology evidence="2">Single-pass membrane protein</topology>
    </subcellularLocation>
</comment>
<evidence type="ECO:0000256" key="5">
    <source>
        <dbReference type="ARBA" id="ARBA00022824"/>
    </source>
</evidence>
<keyword evidence="8" id="KW-0472">Membrane</keyword>
<comment type="caution">
    <text evidence="11">The sequence shown here is derived from an EMBL/GenBank/DDBJ whole genome shotgun (WGS) entry which is preliminary data.</text>
</comment>
<comment type="similarity">
    <text evidence="9">Belongs to the plant Proton pump-interactor protein family.</text>
</comment>
<evidence type="ECO:0000313" key="11">
    <source>
        <dbReference type="EMBL" id="RVW39540.1"/>
    </source>
</evidence>
<dbReference type="GO" id="GO:0005789">
    <property type="term" value="C:endoplasmic reticulum membrane"/>
    <property type="evidence" value="ECO:0007669"/>
    <property type="project" value="UniProtKB-SubCell"/>
</dbReference>
<evidence type="ECO:0000256" key="3">
    <source>
        <dbReference type="ARBA" id="ARBA00022475"/>
    </source>
</evidence>
<gene>
    <name evidence="11" type="primary">PPI1_3</name>
    <name evidence="11" type="ORF">CK203_104858</name>
</gene>
<evidence type="ECO:0000313" key="12">
    <source>
        <dbReference type="Proteomes" id="UP000288805"/>
    </source>
</evidence>
<feature type="coiled-coil region" evidence="10">
    <location>
        <begin position="185"/>
        <end position="269"/>
    </location>
</feature>
<evidence type="ECO:0000256" key="7">
    <source>
        <dbReference type="ARBA" id="ARBA00023054"/>
    </source>
</evidence>
<dbReference type="PANTHER" id="PTHR32219">
    <property type="entry name" value="RNA-BINDING PROTEIN YLMH-RELATED"/>
    <property type="match status" value="1"/>
</dbReference>
<evidence type="ECO:0000256" key="8">
    <source>
        <dbReference type="ARBA" id="ARBA00023136"/>
    </source>
</evidence>
<proteinExistence type="inferred from homology"/>
<dbReference type="InterPro" id="IPR055282">
    <property type="entry name" value="PPI1-4"/>
</dbReference>
<keyword evidence="7 10" id="KW-0175">Coiled coil</keyword>
<name>A0A438DVU9_VITVI</name>
<reference evidence="11 12" key="1">
    <citation type="journal article" date="2018" name="PLoS Genet.">
        <title>Population sequencing reveals clonal diversity and ancestral inbreeding in the grapevine cultivar Chardonnay.</title>
        <authorList>
            <person name="Roach M.J."/>
            <person name="Johnson D.L."/>
            <person name="Bohlmann J."/>
            <person name="van Vuuren H.J."/>
            <person name="Jones S.J."/>
            <person name="Pretorius I.S."/>
            <person name="Schmidt S.A."/>
            <person name="Borneman A.R."/>
        </authorList>
    </citation>
    <scope>NUCLEOTIDE SEQUENCE [LARGE SCALE GENOMIC DNA]</scope>
    <source>
        <strain evidence="12">cv. Chardonnay</strain>
        <tissue evidence="11">Leaf</tissue>
    </source>
</reference>
<evidence type="ECO:0000256" key="6">
    <source>
        <dbReference type="ARBA" id="ARBA00022989"/>
    </source>
</evidence>
<accession>A0A438DVU9</accession>
<evidence type="ECO:0000256" key="9">
    <source>
        <dbReference type="ARBA" id="ARBA00038080"/>
    </source>
</evidence>
<evidence type="ECO:0000256" key="10">
    <source>
        <dbReference type="SAM" id="Coils"/>
    </source>
</evidence>
<sequence length="295" mass="34472">MVAQVNFMDSSLDELPASEQIPQSYEDLNVKARIEEAEKMIQKWNQDGQQIAEKLRSKMVAEHLIMWDWNSTTFRLKAVKCPDQWLKIRQVLKRKDLEPLQLALDRFCLANKACRGRTNISSCSSTEGLNPFSFHYKMLHKAKNLGEEKQLLRKIDASQRRDVDSCISVEKLNYRIKMLYNKMEWERNSSEKKQLLRNIKELEMERDKALSNANSHLLGSKEDIKNHIKIISNDLDQIRKEHLPIKAKLKHVEKEMNVIEKDVGSLQKKLVAINRKKDKAYSSVLEWKKLLGEAV</sequence>
<keyword evidence="5" id="KW-0256">Endoplasmic reticulum</keyword>
<dbReference type="Proteomes" id="UP000288805">
    <property type="component" value="Unassembled WGS sequence"/>
</dbReference>
<dbReference type="PANTHER" id="PTHR32219:SF16">
    <property type="entry name" value="CORE-2_I-BRANCHING BETA-1,6-N-ACETYLGLUCOSAMINYLTRANSFERASE FAMILY PROTEIN"/>
    <property type="match status" value="1"/>
</dbReference>
<dbReference type="GO" id="GO:0005886">
    <property type="term" value="C:plasma membrane"/>
    <property type="evidence" value="ECO:0007669"/>
    <property type="project" value="UniProtKB-SubCell"/>
</dbReference>
<protein>
    <submittedName>
        <fullName evidence="11">Proton pump-interactor 1</fullName>
    </submittedName>
</protein>
<organism evidence="11 12">
    <name type="scientific">Vitis vinifera</name>
    <name type="common">Grape</name>
    <dbReference type="NCBI Taxonomy" id="29760"/>
    <lineage>
        <taxon>Eukaryota</taxon>
        <taxon>Viridiplantae</taxon>
        <taxon>Streptophyta</taxon>
        <taxon>Embryophyta</taxon>
        <taxon>Tracheophyta</taxon>
        <taxon>Spermatophyta</taxon>
        <taxon>Magnoliopsida</taxon>
        <taxon>eudicotyledons</taxon>
        <taxon>Gunneridae</taxon>
        <taxon>Pentapetalae</taxon>
        <taxon>rosids</taxon>
        <taxon>Vitales</taxon>
        <taxon>Vitaceae</taxon>
        <taxon>Viteae</taxon>
        <taxon>Vitis</taxon>
    </lineage>
</organism>
<evidence type="ECO:0000256" key="1">
    <source>
        <dbReference type="ARBA" id="ARBA00004162"/>
    </source>
</evidence>
<dbReference type="EMBL" id="QGNW01001479">
    <property type="protein sequence ID" value="RVW39540.1"/>
    <property type="molecule type" value="Genomic_DNA"/>
</dbReference>
<dbReference type="AlphaFoldDB" id="A0A438DVU9"/>
<keyword evidence="6" id="KW-1133">Transmembrane helix</keyword>
<evidence type="ECO:0000256" key="2">
    <source>
        <dbReference type="ARBA" id="ARBA00004389"/>
    </source>
</evidence>
<keyword evidence="4" id="KW-0812">Transmembrane</keyword>
<keyword evidence="3" id="KW-1003">Cell membrane</keyword>
<evidence type="ECO:0000256" key="4">
    <source>
        <dbReference type="ARBA" id="ARBA00022692"/>
    </source>
</evidence>